<dbReference type="PROSITE" id="PS51410">
    <property type="entry name" value="BH4_AAA_HYDROXYL_2"/>
    <property type="match status" value="1"/>
</dbReference>
<dbReference type="Proteomes" id="UP001218362">
    <property type="component" value="Chromosome"/>
</dbReference>
<dbReference type="NCBIfam" id="NF008877">
    <property type="entry name" value="PRK11913.1-2"/>
    <property type="match status" value="1"/>
</dbReference>
<feature type="binding site" evidence="13">
    <location>
        <position position="175"/>
    </location>
    <ligand>
        <name>Fe cation</name>
        <dbReference type="ChEBI" id="CHEBI:24875"/>
    </ligand>
</feature>
<gene>
    <name evidence="15" type="primary">phhA</name>
    <name evidence="15" type="ORF">P0Y56_06300</name>
</gene>
<dbReference type="InterPro" id="IPR036329">
    <property type="entry name" value="Aro-AA_hydroxylase_C_sf"/>
</dbReference>
<dbReference type="NCBIfam" id="TIGR01267">
    <property type="entry name" value="Phe4hydrox_mono"/>
    <property type="match status" value="1"/>
</dbReference>
<evidence type="ECO:0000313" key="15">
    <source>
        <dbReference type="EMBL" id="WEK47903.1"/>
    </source>
</evidence>
<evidence type="ECO:0000256" key="1">
    <source>
        <dbReference type="ARBA" id="ARBA00001060"/>
    </source>
</evidence>
<evidence type="ECO:0000256" key="13">
    <source>
        <dbReference type="PIRSR" id="PIRSR601273-2"/>
    </source>
</evidence>
<protein>
    <recommendedName>
        <fullName evidence="6">Phenylalanine-4-hydroxylase</fullName>
        <ecNumber evidence="5">1.14.16.1</ecNumber>
    </recommendedName>
    <alternativeName>
        <fullName evidence="12">Phe-4-monooxygenase</fullName>
    </alternativeName>
</protein>
<evidence type="ECO:0000256" key="4">
    <source>
        <dbReference type="ARBA" id="ARBA00009712"/>
    </source>
</evidence>
<dbReference type="KEGG" id="acob:P0Y56_06300"/>
<comment type="cofactor">
    <cofactor evidence="2 13">
        <name>Fe(2+)</name>
        <dbReference type="ChEBI" id="CHEBI:29033"/>
    </cofactor>
</comment>
<evidence type="ECO:0000256" key="7">
    <source>
        <dbReference type="ARBA" id="ARBA00022723"/>
    </source>
</evidence>
<dbReference type="InterPro" id="IPR019774">
    <property type="entry name" value="Aromatic-AA_hydroxylase_C"/>
</dbReference>
<feature type="domain" description="Biopterin-dependent aromatic amino acid hydroxylase family profile" evidence="14">
    <location>
        <begin position="1"/>
        <end position="279"/>
    </location>
</feature>
<keyword evidence="7 13" id="KW-0479">Metal-binding</keyword>
<dbReference type="PANTHER" id="PTHR11473">
    <property type="entry name" value="AROMATIC AMINO ACID HYDROXYLASE"/>
    <property type="match status" value="1"/>
</dbReference>
<comment type="similarity">
    <text evidence="4">Belongs to the biopterin-dependent aromatic amino acid hydroxylase family.</text>
</comment>
<dbReference type="PANTHER" id="PTHR11473:SF24">
    <property type="entry name" value="PHENYLALANINE-4-HYDROXYLASE"/>
    <property type="match status" value="1"/>
</dbReference>
<keyword evidence="8 15" id="KW-0560">Oxidoreductase</keyword>
<dbReference type="PROSITE" id="PS00367">
    <property type="entry name" value="BH4_AAA_HYDROXYL_1"/>
    <property type="match status" value="1"/>
</dbReference>
<evidence type="ECO:0000256" key="12">
    <source>
        <dbReference type="ARBA" id="ARBA00029922"/>
    </source>
</evidence>
<dbReference type="PRINTS" id="PR00372">
    <property type="entry name" value="FYWHYDRXLASE"/>
</dbReference>
<evidence type="ECO:0000259" key="14">
    <source>
        <dbReference type="PROSITE" id="PS51410"/>
    </source>
</evidence>
<dbReference type="GO" id="GO:0006559">
    <property type="term" value="P:L-phenylalanine catabolic process"/>
    <property type="evidence" value="ECO:0007669"/>
    <property type="project" value="UniProtKB-KW"/>
</dbReference>
<dbReference type="EMBL" id="CP119316">
    <property type="protein sequence ID" value="WEK47903.1"/>
    <property type="molecule type" value="Genomic_DNA"/>
</dbReference>
<keyword evidence="9 13" id="KW-0408">Iron</keyword>
<dbReference type="InterPro" id="IPR036951">
    <property type="entry name" value="ArAA_hydroxylase_sf"/>
</dbReference>
<evidence type="ECO:0000256" key="3">
    <source>
        <dbReference type="ARBA" id="ARBA00005088"/>
    </source>
</evidence>
<name>A0AAJ6BQN9_9SPHN</name>
<dbReference type="Gene3D" id="1.10.800.10">
    <property type="entry name" value="Aromatic amino acid hydroxylase"/>
    <property type="match status" value="1"/>
</dbReference>
<dbReference type="AlphaFoldDB" id="A0AAJ6BQN9"/>
<evidence type="ECO:0000256" key="11">
    <source>
        <dbReference type="ARBA" id="ARBA00023232"/>
    </source>
</evidence>
<dbReference type="GO" id="GO:0004505">
    <property type="term" value="F:phenylalanine 4-monooxygenase activity"/>
    <property type="evidence" value="ECO:0007669"/>
    <property type="project" value="UniProtKB-EC"/>
</dbReference>
<evidence type="ECO:0000256" key="8">
    <source>
        <dbReference type="ARBA" id="ARBA00023002"/>
    </source>
</evidence>
<proteinExistence type="inferred from homology"/>
<dbReference type="InterPro" id="IPR005960">
    <property type="entry name" value="Phe-4-hydroxylase_mono"/>
</dbReference>
<comment type="pathway">
    <text evidence="3">Amino-acid degradation; L-phenylalanine degradation; acetoacetate and fumarate from L-phenylalanine: step 1/6.</text>
</comment>
<comment type="catalytic activity">
    <reaction evidence="1">
        <text>(6R)-L-erythro-5,6,7,8-tetrahydrobiopterin + L-phenylalanine + O2 = (4aS,6R)-4a-hydroxy-L-erythro-5,6,7,8-tetrahydrobiopterin + L-tyrosine</text>
        <dbReference type="Rhea" id="RHEA:20273"/>
        <dbReference type="ChEBI" id="CHEBI:15379"/>
        <dbReference type="ChEBI" id="CHEBI:15642"/>
        <dbReference type="ChEBI" id="CHEBI:58095"/>
        <dbReference type="ChEBI" id="CHEBI:58315"/>
        <dbReference type="ChEBI" id="CHEBI:59560"/>
        <dbReference type="EC" id="1.14.16.1"/>
    </reaction>
</comment>
<evidence type="ECO:0000256" key="10">
    <source>
        <dbReference type="ARBA" id="ARBA00023033"/>
    </source>
</evidence>
<accession>A0AAJ6BQN9</accession>
<evidence type="ECO:0000256" key="9">
    <source>
        <dbReference type="ARBA" id="ARBA00023004"/>
    </source>
</evidence>
<reference evidence="15" key="1">
    <citation type="submission" date="2023-03" db="EMBL/GenBank/DDBJ databases">
        <title>Andean soil-derived lignocellulolytic bacterial consortium as a source of novel taxa and putative plastic-active enzymes.</title>
        <authorList>
            <person name="Diaz-Garcia L."/>
            <person name="Chuvochina M."/>
            <person name="Feuerriegel G."/>
            <person name="Bunk B."/>
            <person name="Sproer C."/>
            <person name="Streit W.R."/>
            <person name="Rodriguez L.M."/>
            <person name="Overmann J."/>
            <person name="Jimenez D.J."/>
        </authorList>
    </citation>
    <scope>NUCLEOTIDE SEQUENCE</scope>
    <source>
        <strain evidence="15">MAG 26</strain>
    </source>
</reference>
<dbReference type="InterPro" id="IPR001273">
    <property type="entry name" value="ArAA_hydroxylase"/>
</dbReference>
<evidence type="ECO:0000256" key="5">
    <source>
        <dbReference type="ARBA" id="ARBA00011995"/>
    </source>
</evidence>
<dbReference type="InterPro" id="IPR018301">
    <property type="entry name" value="ArAA_hydroxylase_Fe/CU_BS"/>
</dbReference>
<evidence type="ECO:0000256" key="2">
    <source>
        <dbReference type="ARBA" id="ARBA00001954"/>
    </source>
</evidence>
<keyword evidence="11" id="KW-0585">Phenylalanine catabolism</keyword>
<dbReference type="SUPFAM" id="SSF56534">
    <property type="entry name" value="Aromatic aminoacid monoxygenases, catalytic and oligomerization domains"/>
    <property type="match status" value="1"/>
</dbReference>
<evidence type="ECO:0000256" key="6">
    <source>
        <dbReference type="ARBA" id="ARBA00020276"/>
    </source>
</evidence>
<dbReference type="EC" id="1.14.16.1" evidence="5"/>
<organism evidence="15 16">
    <name type="scientific">Candidatus Andeanibacterium colombiense</name>
    <dbReference type="NCBI Taxonomy" id="3121345"/>
    <lineage>
        <taxon>Bacteria</taxon>
        <taxon>Pseudomonadati</taxon>
        <taxon>Pseudomonadota</taxon>
        <taxon>Alphaproteobacteria</taxon>
        <taxon>Sphingomonadales</taxon>
        <taxon>Sphingomonadaceae</taxon>
        <taxon>Candidatus Andeanibacterium</taxon>
    </lineage>
</organism>
<dbReference type="Pfam" id="PF00351">
    <property type="entry name" value="Biopterin_H"/>
    <property type="match status" value="1"/>
</dbReference>
<sequence>MAILHVFETPPEGVNPDWTMDQDWNSFTQAEHDIWDELVSRKAKLIASYASEAFVAGLGILELSKPGIPDFRELNPKLRTATGWEVVAVPGFIPNDAFFKHLSEKRFPVANFLRGADSLDYSEEPDMFHDLFGHLPMLTNPALADFLVNYGHAGMRAEALGTTDLLARLYLYTVEFGLVIEHGRLRGYGAGLLSSLSETEHALTSPEVRRVYVDLPRVMRTQYHFDRFQEVYFAIDSFDELLRLTEETDFASVYARLEGLPPLEPGADCPEDVRCEAVC</sequence>
<evidence type="ECO:0000313" key="16">
    <source>
        <dbReference type="Proteomes" id="UP001218362"/>
    </source>
</evidence>
<keyword evidence="10" id="KW-0503">Monooxygenase</keyword>
<dbReference type="GO" id="GO:0005506">
    <property type="term" value="F:iron ion binding"/>
    <property type="evidence" value="ECO:0007669"/>
    <property type="project" value="InterPro"/>
</dbReference>
<feature type="binding site" evidence="13">
    <location>
        <position position="134"/>
    </location>
    <ligand>
        <name>Fe cation</name>
        <dbReference type="ChEBI" id="CHEBI:24875"/>
    </ligand>
</feature>
<feature type="binding site" evidence="13">
    <location>
        <position position="129"/>
    </location>
    <ligand>
        <name>Fe cation</name>
        <dbReference type="ChEBI" id="CHEBI:24875"/>
    </ligand>
</feature>